<dbReference type="Pfam" id="PF01636">
    <property type="entry name" value="APH"/>
    <property type="match status" value="1"/>
</dbReference>
<feature type="domain" description="Aminoglycoside phosphotransferase" evidence="2">
    <location>
        <begin position="45"/>
        <end position="107"/>
    </location>
</feature>
<evidence type="ECO:0000313" key="4">
    <source>
        <dbReference type="Proteomes" id="UP000886842"/>
    </source>
</evidence>
<comment type="caution">
    <text evidence="3">The sequence shown here is derived from an EMBL/GenBank/DDBJ whole genome shotgun (WGS) entry which is preliminary data.</text>
</comment>
<dbReference type="Gene3D" id="3.90.1200.10">
    <property type="match status" value="1"/>
</dbReference>
<dbReference type="Proteomes" id="UP000886842">
    <property type="component" value="Unassembled WGS sequence"/>
</dbReference>
<dbReference type="EMBL" id="DVLP01000129">
    <property type="protein sequence ID" value="HIT74798.1"/>
    <property type="molecule type" value="Genomic_DNA"/>
</dbReference>
<dbReference type="InterPro" id="IPR011009">
    <property type="entry name" value="Kinase-like_dom_sf"/>
</dbReference>
<dbReference type="AlphaFoldDB" id="A0A9D1GW10"/>
<name>A0A9D1GW10_9ACTN</name>
<evidence type="ECO:0000256" key="1">
    <source>
        <dbReference type="SAM" id="MobiDB-lite"/>
    </source>
</evidence>
<reference evidence="3" key="2">
    <citation type="journal article" date="2021" name="PeerJ">
        <title>Extensive microbial diversity within the chicken gut microbiome revealed by metagenomics and culture.</title>
        <authorList>
            <person name="Gilroy R."/>
            <person name="Ravi A."/>
            <person name="Getino M."/>
            <person name="Pursley I."/>
            <person name="Horton D.L."/>
            <person name="Alikhan N.F."/>
            <person name="Baker D."/>
            <person name="Gharbi K."/>
            <person name="Hall N."/>
            <person name="Watson M."/>
            <person name="Adriaenssens E.M."/>
            <person name="Foster-Nyarko E."/>
            <person name="Jarju S."/>
            <person name="Secka A."/>
            <person name="Antonio M."/>
            <person name="Oren A."/>
            <person name="Chaudhuri R.R."/>
            <person name="La Ragione R."/>
            <person name="Hildebrand F."/>
            <person name="Pallen M.J."/>
        </authorList>
    </citation>
    <scope>NUCLEOTIDE SEQUENCE</scope>
    <source>
        <strain evidence="3">ChiGjej1B1-24693</strain>
    </source>
</reference>
<feature type="region of interest" description="Disordered" evidence="1">
    <location>
        <begin position="1"/>
        <end position="45"/>
    </location>
</feature>
<proteinExistence type="predicted"/>
<evidence type="ECO:0000313" key="3">
    <source>
        <dbReference type="EMBL" id="HIT74798.1"/>
    </source>
</evidence>
<evidence type="ECO:0000259" key="2">
    <source>
        <dbReference type="Pfam" id="PF01636"/>
    </source>
</evidence>
<reference evidence="3" key="1">
    <citation type="submission" date="2020-10" db="EMBL/GenBank/DDBJ databases">
        <authorList>
            <person name="Gilroy R."/>
        </authorList>
    </citation>
    <scope>NUCLEOTIDE SEQUENCE</scope>
    <source>
        <strain evidence="3">ChiGjej1B1-24693</strain>
    </source>
</reference>
<accession>A0A9D1GW10</accession>
<protein>
    <submittedName>
        <fullName evidence="3">Phosphotransferase</fullName>
    </submittedName>
</protein>
<dbReference type="InterPro" id="IPR002575">
    <property type="entry name" value="Aminoglycoside_PTrfase"/>
</dbReference>
<gene>
    <name evidence="3" type="ORF">IAA98_04365</name>
</gene>
<sequence>MVRHDRRHGAVPDRAAGGPWRDRSRNGSGTPWPLCTPPGRGGRDRLRGGLVHGDAQPRNAMAVGGSAVWIDFEESCRGPYAWDLACLTTNPDHPVGRVLDSYAEASGTERIPSGVMAHLWALRDLQGITWMLAIRDEREPWFGAEASERLAELLAADDS</sequence>
<organism evidence="3 4">
    <name type="scientific">Candidatus Avipropionibacterium avicola</name>
    <dbReference type="NCBI Taxonomy" id="2840701"/>
    <lineage>
        <taxon>Bacteria</taxon>
        <taxon>Bacillati</taxon>
        <taxon>Actinomycetota</taxon>
        <taxon>Actinomycetes</taxon>
        <taxon>Propionibacteriales</taxon>
        <taxon>Propionibacteriaceae</taxon>
        <taxon>Propionibacteriaceae incertae sedis</taxon>
        <taxon>Candidatus Avipropionibacterium</taxon>
    </lineage>
</organism>
<dbReference type="SUPFAM" id="SSF56112">
    <property type="entry name" value="Protein kinase-like (PK-like)"/>
    <property type="match status" value="1"/>
</dbReference>